<dbReference type="EMBL" id="JABZFZ010000053">
    <property type="protein sequence ID" value="MBF0939597.1"/>
    <property type="molecule type" value="Genomic_DNA"/>
</dbReference>
<name>A0A929MY78_9ACTO</name>
<dbReference type="SUPFAM" id="SSF46955">
    <property type="entry name" value="Putative DNA-binding domain"/>
    <property type="match status" value="1"/>
</dbReference>
<dbReference type="PRINTS" id="PR00040">
    <property type="entry name" value="HTHMERR"/>
</dbReference>
<dbReference type="AlphaFoldDB" id="A0A929MY78"/>
<dbReference type="PANTHER" id="PTHR30204">
    <property type="entry name" value="REDOX-CYCLING DRUG-SENSING TRANSCRIPTIONAL ACTIVATOR SOXR"/>
    <property type="match status" value="1"/>
</dbReference>
<keyword evidence="1" id="KW-0238">DNA-binding</keyword>
<gene>
    <name evidence="3" type="ORF">HXK03_01795</name>
</gene>
<dbReference type="GO" id="GO:0003700">
    <property type="term" value="F:DNA-binding transcription factor activity"/>
    <property type="evidence" value="ECO:0007669"/>
    <property type="project" value="InterPro"/>
</dbReference>
<dbReference type="PROSITE" id="PS00552">
    <property type="entry name" value="HTH_MERR_1"/>
    <property type="match status" value="1"/>
</dbReference>
<evidence type="ECO:0000313" key="4">
    <source>
        <dbReference type="Proteomes" id="UP000718630"/>
    </source>
</evidence>
<dbReference type="InterPro" id="IPR000551">
    <property type="entry name" value="MerR-type_HTH_dom"/>
</dbReference>
<dbReference type="GO" id="GO:0003677">
    <property type="term" value="F:DNA binding"/>
    <property type="evidence" value="ECO:0007669"/>
    <property type="project" value="UniProtKB-KW"/>
</dbReference>
<dbReference type="CDD" id="cd01109">
    <property type="entry name" value="HTH_YyaN"/>
    <property type="match status" value="1"/>
</dbReference>
<proteinExistence type="predicted"/>
<protein>
    <submittedName>
        <fullName evidence="3">MerR family transcriptional regulator</fullName>
    </submittedName>
</protein>
<organism evidence="3 4">
    <name type="scientific">Schaalia georgiae</name>
    <dbReference type="NCBI Taxonomy" id="52768"/>
    <lineage>
        <taxon>Bacteria</taxon>
        <taxon>Bacillati</taxon>
        <taxon>Actinomycetota</taxon>
        <taxon>Actinomycetes</taxon>
        <taxon>Actinomycetales</taxon>
        <taxon>Actinomycetaceae</taxon>
        <taxon>Schaalia</taxon>
    </lineage>
</organism>
<dbReference type="Pfam" id="PF13411">
    <property type="entry name" value="MerR_1"/>
    <property type="match status" value="1"/>
</dbReference>
<evidence type="ECO:0000313" key="3">
    <source>
        <dbReference type="EMBL" id="MBF0939597.1"/>
    </source>
</evidence>
<accession>A0A929MY78</accession>
<dbReference type="PROSITE" id="PS50937">
    <property type="entry name" value="HTH_MERR_2"/>
    <property type="match status" value="1"/>
</dbReference>
<dbReference type="InterPro" id="IPR047057">
    <property type="entry name" value="MerR_fam"/>
</dbReference>
<evidence type="ECO:0000256" key="1">
    <source>
        <dbReference type="ARBA" id="ARBA00023125"/>
    </source>
</evidence>
<dbReference type="Gene3D" id="1.10.1660.10">
    <property type="match status" value="1"/>
</dbReference>
<dbReference type="PANTHER" id="PTHR30204:SF98">
    <property type="entry name" value="HTH-TYPE TRANSCRIPTIONAL REGULATOR ADHR"/>
    <property type="match status" value="1"/>
</dbReference>
<feature type="domain" description="HTH merR-type" evidence="2">
    <location>
        <begin position="35"/>
        <end position="103"/>
    </location>
</feature>
<comment type="caution">
    <text evidence="3">The sequence shown here is derived from an EMBL/GenBank/DDBJ whole genome shotgun (WGS) entry which is preliminary data.</text>
</comment>
<dbReference type="Proteomes" id="UP000718630">
    <property type="component" value="Unassembled WGS sequence"/>
</dbReference>
<evidence type="ECO:0000259" key="2">
    <source>
        <dbReference type="PROSITE" id="PS50937"/>
    </source>
</evidence>
<sequence>MDDQLLKALRLAVDPPGAINVQALRDLACDDDTIHWDISTVAEHLQVSPHTLRYYERVGLVTVGRDQSGYRQYDAAAVRRLVFITRMRVSGMSISELQRYIHLVEAGDSTTDERLKLLLEHRDALRHKIEQLQISLAATEYKIAIYQEGMLSHDH</sequence>
<dbReference type="InterPro" id="IPR009061">
    <property type="entry name" value="DNA-bd_dom_put_sf"/>
</dbReference>
<reference evidence="3" key="1">
    <citation type="submission" date="2020-04" db="EMBL/GenBank/DDBJ databases">
        <title>Deep metagenomics examines the oral microbiome during advanced dental caries in children, revealing novel taxa and co-occurrences with host molecules.</title>
        <authorList>
            <person name="Baker J.L."/>
            <person name="Morton J.T."/>
            <person name="Dinis M."/>
            <person name="Alvarez R."/>
            <person name="Tran N.C."/>
            <person name="Knight R."/>
            <person name="Edlund A."/>
        </authorList>
    </citation>
    <scope>NUCLEOTIDE SEQUENCE</scope>
    <source>
        <strain evidence="3">JCVI_32_bin.64</strain>
    </source>
</reference>
<dbReference type="SMART" id="SM00422">
    <property type="entry name" value="HTH_MERR"/>
    <property type="match status" value="1"/>
</dbReference>